<reference evidence="4" key="1">
    <citation type="submission" date="2017-02" db="UniProtKB">
        <authorList>
            <consortium name="WormBaseParasite"/>
        </authorList>
    </citation>
    <scope>IDENTIFICATION</scope>
</reference>
<dbReference type="STRING" id="131310.A0A0N4Z9Z7"/>
<evidence type="ECO:0000313" key="3">
    <source>
        <dbReference type="Proteomes" id="UP000038045"/>
    </source>
</evidence>
<accession>A0A0N4Z9Z7</accession>
<name>A0A0N4Z9Z7_PARTI</name>
<evidence type="ECO:0000313" key="4">
    <source>
        <dbReference type="WBParaSite" id="PTRK_0000420500.1"/>
    </source>
</evidence>
<dbReference type="Proteomes" id="UP000038045">
    <property type="component" value="Unplaced"/>
</dbReference>
<proteinExistence type="inferred from homology"/>
<organism evidence="3 4">
    <name type="scientific">Parastrongyloides trichosuri</name>
    <name type="common">Possum-specific nematode worm</name>
    <dbReference type="NCBI Taxonomy" id="131310"/>
    <lineage>
        <taxon>Eukaryota</taxon>
        <taxon>Metazoa</taxon>
        <taxon>Ecdysozoa</taxon>
        <taxon>Nematoda</taxon>
        <taxon>Chromadorea</taxon>
        <taxon>Rhabditida</taxon>
        <taxon>Tylenchina</taxon>
        <taxon>Panagrolaimomorpha</taxon>
        <taxon>Strongyloidoidea</taxon>
        <taxon>Strongyloididae</taxon>
        <taxon>Parastrongyloides</taxon>
    </lineage>
</organism>
<keyword evidence="3" id="KW-1185">Reference proteome</keyword>
<dbReference type="PANTHER" id="PTHR12767:SF9">
    <property type="entry name" value="BCL7-LIKE"/>
    <property type="match status" value="1"/>
</dbReference>
<dbReference type="Pfam" id="PF04714">
    <property type="entry name" value="BCL_N"/>
    <property type="match status" value="1"/>
</dbReference>
<protein>
    <submittedName>
        <fullName evidence="4">BCL7-like protein</fullName>
    </submittedName>
</protein>
<dbReference type="PANTHER" id="PTHR12767">
    <property type="entry name" value="BCL7 RELATED"/>
    <property type="match status" value="1"/>
</dbReference>
<dbReference type="InterPro" id="IPR006804">
    <property type="entry name" value="BCL7"/>
</dbReference>
<evidence type="ECO:0000256" key="2">
    <source>
        <dbReference type="SAM" id="MobiDB-lite"/>
    </source>
</evidence>
<feature type="compositionally biased region" description="Basic and acidic residues" evidence="2">
    <location>
        <begin position="139"/>
        <end position="151"/>
    </location>
</feature>
<feature type="compositionally biased region" description="Polar residues" evidence="2">
    <location>
        <begin position="74"/>
        <end position="136"/>
    </location>
</feature>
<dbReference type="WBParaSite" id="PTRK_0000420500.1">
    <property type="protein sequence ID" value="PTRK_0000420500.1"/>
    <property type="gene ID" value="PTRK_0000420500"/>
</dbReference>
<dbReference type="AlphaFoldDB" id="A0A0N4Z9Z7"/>
<evidence type="ECO:0000256" key="1">
    <source>
        <dbReference type="ARBA" id="ARBA00010326"/>
    </source>
</evidence>
<comment type="similarity">
    <text evidence="1">Belongs to the BCL7 family.</text>
</comment>
<sequence length="162" mass="18235">MFNRNQRAETRNRAKDELKKVINAIDRVRKWEKKWINYKDSSISVYKWVPVSGPSSFTTSKTIIKTTTQDNEDSNAPPSVENSMGGTNSKTFQTINEDSNTGFLESNYDSDSQQTFDRITYRNNGNGITTGSTDFSSLRAEEKGSTSKEDSVEPPAKKGRQS</sequence>
<feature type="region of interest" description="Disordered" evidence="2">
    <location>
        <begin position="66"/>
        <end position="162"/>
    </location>
</feature>